<feature type="region of interest" description="Disordered" evidence="10">
    <location>
        <begin position="1"/>
        <end position="20"/>
    </location>
</feature>
<dbReference type="InterPro" id="IPR003200">
    <property type="entry name" value="Nict_dMeBzImd_PRibTrfase"/>
</dbReference>
<keyword evidence="7 11" id="KW-0808">Transferase</keyword>
<dbReference type="AlphaFoldDB" id="A0A9X3LL97"/>
<dbReference type="PANTHER" id="PTHR43463">
    <property type="entry name" value="NICOTINATE-NUCLEOTIDE--DIMETHYLBENZIMIDAZOLE PHOSPHORIBOSYLTRANSFERASE"/>
    <property type="match status" value="1"/>
</dbReference>
<evidence type="ECO:0000256" key="2">
    <source>
        <dbReference type="ARBA" id="ARBA00007110"/>
    </source>
</evidence>
<dbReference type="Gene3D" id="1.10.1610.10">
    <property type="match status" value="1"/>
</dbReference>
<evidence type="ECO:0000256" key="4">
    <source>
        <dbReference type="ARBA" id="ARBA00015486"/>
    </source>
</evidence>
<evidence type="ECO:0000256" key="3">
    <source>
        <dbReference type="ARBA" id="ARBA00011991"/>
    </source>
</evidence>
<name>A0A9X3LL97_9CORY</name>
<dbReference type="GO" id="GO:0008939">
    <property type="term" value="F:nicotinate-nucleotide-dimethylbenzimidazole phosphoribosyltransferase activity"/>
    <property type="evidence" value="ECO:0007669"/>
    <property type="project" value="UniProtKB-EC"/>
</dbReference>
<dbReference type="Proteomes" id="UP001146469">
    <property type="component" value="Unassembled WGS sequence"/>
</dbReference>
<proteinExistence type="inferred from homology"/>
<dbReference type="RefSeq" id="WP_070488938.1">
    <property type="nucleotide sequence ID" value="NZ_JAKMUT010000006.1"/>
</dbReference>
<comment type="pathway">
    <text evidence="1">Nucleoside biosynthesis; alpha-ribazole biosynthesis; alpha-ribazole from 5,6-dimethylbenzimidazole: step 1/2.</text>
</comment>
<protein>
    <recommendedName>
        <fullName evidence="4">Nicotinate-nucleotide--dimethylbenzimidazole phosphoribosyltransferase</fullName>
        <ecNumber evidence="3">2.4.2.21</ecNumber>
    </recommendedName>
    <alternativeName>
        <fullName evidence="8">N(1)-alpha-phosphoribosyltransferase</fullName>
    </alternativeName>
</protein>
<dbReference type="InterPro" id="IPR036087">
    <property type="entry name" value="Nict_dMeBzImd_PRibTrfase_sf"/>
</dbReference>
<dbReference type="Gene3D" id="3.40.50.10210">
    <property type="match status" value="1"/>
</dbReference>
<dbReference type="PANTHER" id="PTHR43463:SF1">
    <property type="entry name" value="NICOTINATE-NUCLEOTIDE--DIMETHYLBENZIMIDAZOLE PHOSPHORIBOSYLTRANSFERASE"/>
    <property type="match status" value="1"/>
</dbReference>
<organism evidence="11 12">
    <name type="scientific">Corynebacterium evansiae</name>
    <dbReference type="NCBI Taxonomy" id="2913499"/>
    <lineage>
        <taxon>Bacteria</taxon>
        <taxon>Bacillati</taxon>
        <taxon>Actinomycetota</taxon>
        <taxon>Actinomycetes</taxon>
        <taxon>Mycobacteriales</taxon>
        <taxon>Corynebacteriaceae</taxon>
        <taxon>Corynebacterium</taxon>
    </lineage>
</organism>
<dbReference type="InterPro" id="IPR023195">
    <property type="entry name" value="Nict_dMeBzImd_PRibTrfase_N"/>
</dbReference>
<evidence type="ECO:0000256" key="1">
    <source>
        <dbReference type="ARBA" id="ARBA00005049"/>
    </source>
</evidence>
<dbReference type="GO" id="GO:0009236">
    <property type="term" value="P:cobalamin biosynthetic process"/>
    <property type="evidence" value="ECO:0007669"/>
    <property type="project" value="UniProtKB-KW"/>
</dbReference>
<gene>
    <name evidence="11" type="ORF">L8V00_07165</name>
</gene>
<keyword evidence="5" id="KW-0169">Cobalamin biosynthesis</keyword>
<reference evidence="11" key="1">
    <citation type="submission" date="2022-02" db="EMBL/GenBank/DDBJ databases">
        <title>Corynebacterium sp. from urogenital microbiome.</title>
        <authorList>
            <person name="Cappelli E.A."/>
            <person name="Ribeiro T.G."/>
            <person name="Peixe L."/>
        </authorList>
    </citation>
    <scope>NUCLEOTIDE SEQUENCE</scope>
    <source>
        <strain evidence="11">C8Ua_174</strain>
    </source>
</reference>
<comment type="caution">
    <text evidence="11">The sequence shown here is derived from an EMBL/GenBank/DDBJ whole genome shotgun (WGS) entry which is preliminary data.</text>
</comment>
<dbReference type="EC" id="2.4.2.21" evidence="3"/>
<evidence type="ECO:0000256" key="6">
    <source>
        <dbReference type="ARBA" id="ARBA00022676"/>
    </source>
</evidence>
<evidence type="ECO:0000256" key="5">
    <source>
        <dbReference type="ARBA" id="ARBA00022573"/>
    </source>
</evidence>
<keyword evidence="6 11" id="KW-0328">Glycosyltransferase</keyword>
<sequence>MASTTSAPNFPSIVPPDEATRSRAEQLRTTAPTKAGIPVGSLGRLEEVATWIAACQGSAPADVLNAARMVVVTGEHGVAEAHPEISALPADFNAQVRQNLADAAAPVVDACRSARVSLSIIDATLGTPSGSIDTADALSPEDYVRHLQRGMRFADQEADKGTQVLLLGDLGRGLTTVAAAVIGSVCSVEPVKIIGRGSGIDDEAWKTKVAVIRDAMFRVRDDKAVASRVLQQIGSADLVVMAGILAQAAVRRTPVIFDGVGAAAAALCAQMLAPGAAAWWLAASAGTEPAALPALNALGLEPLLDLQLGTGQGLGAVLALPMVRYAVAACSTSV</sequence>
<evidence type="ECO:0000313" key="12">
    <source>
        <dbReference type="Proteomes" id="UP001146469"/>
    </source>
</evidence>
<evidence type="ECO:0000256" key="10">
    <source>
        <dbReference type="SAM" id="MobiDB-lite"/>
    </source>
</evidence>
<comment type="catalytic activity">
    <reaction evidence="9">
        <text>5,6-dimethylbenzimidazole + nicotinate beta-D-ribonucleotide = alpha-ribazole 5'-phosphate + nicotinate + H(+)</text>
        <dbReference type="Rhea" id="RHEA:11196"/>
        <dbReference type="ChEBI" id="CHEBI:15378"/>
        <dbReference type="ChEBI" id="CHEBI:15890"/>
        <dbReference type="ChEBI" id="CHEBI:32544"/>
        <dbReference type="ChEBI" id="CHEBI:57502"/>
        <dbReference type="ChEBI" id="CHEBI:57918"/>
        <dbReference type="EC" id="2.4.2.21"/>
    </reaction>
</comment>
<accession>A0A9X3LL97</accession>
<dbReference type="EMBL" id="JAKMUT010000006">
    <property type="protein sequence ID" value="MCZ9289980.1"/>
    <property type="molecule type" value="Genomic_DNA"/>
</dbReference>
<dbReference type="Pfam" id="PF02277">
    <property type="entry name" value="DBI_PRT"/>
    <property type="match status" value="1"/>
</dbReference>
<comment type="similarity">
    <text evidence="2">Belongs to the CobT family.</text>
</comment>
<evidence type="ECO:0000256" key="8">
    <source>
        <dbReference type="ARBA" id="ARBA00030686"/>
    </source>
</evidence>
<evidence type="ECO:0000256" key="7">
    <source>
        <dbReference type="ARBA" id="ARBA00022679"/>
    </source>
</evidence>
<dbReference type="SUPFAM" id="SSF52733">
    <property type="entry name" value="Nicotinate mononucleotide:5,6-dimethylbenzimidazole phosphoribosyltransferase (CobT)"/>
    <property type="match status" value="1"/>
</dbReference>
<dbReference type="CDD" id="cd02439">
    <property type="entry name" value="DMB-PRT_CobT"/>
    <property type="match status" value="1"/>
</dbReference>
<keyword evidence="12" id="KW-1185">Reference proteome</keyword>
<evidence type="ECO:0000313" key="11">
    <source>
        <dbReference type="EMBL" id="MCZ9289980.1"/>
    </source>
</evidence>
<evidence type="ECO:0000256" key="9">
    <source>
        <dbReference type="ARBA" id="ARBA00047340"/>
    </source>
</evidence>